<keyword evidence="4" id="KW-1185">Reference proteome</keyword>
<evidence type="ECO:0000313" key="3">
    <source>
        <dbReference type="EMBL" id="RPD66180.1"/>
    </source>
</evidence>
<proteinExistence type="predicted"/>
<name>A0A5C2SR82_9APHY</name>
<dbReference type="AlphaFoldDB" id="A0A5C2SR82"/>
<dbReference type="SMART" id="SM00513">
    <property type="entry name" value="SAP"/>
    <property type="match status" value="1"/>
</dbReference>
<organism evidence="3 4">
    <name type="scientific">Lentinus tigrinus ALCF2SS1-6</name>
    <dbReference type="NCBI Taxonomy" id="1328759"/>
    <lineage>
        <taxon>Eukaryota</taxon>
        <taxon>Fungi</taxon>
        <taxon>Dikarya</taxon>
        <taxon>Basidiomycota</taxon>
        <taxon>Agaricomycotina</taxon>
        <taxon>Agaricomycetes</taxon>
        <taxon>Polyporales</taxon>
        <taxon>Polyporaceae</taxon>
        <taxon>Lentinus</taxon>
    </lineage>
</organism>
<feature type="region of interest" description="Disordered" evidence="1">
    <location>
        <begin position="64"/>
        <end position="106"/>
    </location>
</feature>
<sequence>MYAAALRVPLRQAIASQRRSFVSTVLLTKAWENETVAELRKEARNRGLSSKGNKATLITRLQQDEKNKAFAPEPTPAAPQVRRASTSTETPTEVPGIPSTAEPNYPKYNLDIKVPEAAVPEVEAPVPIPFVPDSWDSSKLRHELAPVQSSPSTEPKVVVIGGEETHPGGGPSHNLYSPSPSSSADAPRPPPKTAVGQLLADMADDIGVPTTFKLPGAADGQYDVAAKTETSGPQGKTYSRTLDQDEKKGLWVLFGVFAGSWIAASAFTPTSEWAHKVEEKVEEKAQDVQEKAAGKKH</sequence>
<feature type="domain" description="SAP" evidence="2">
    <location>
        <begin position="31"/>
        <end position="65"/>
    </location>
</feature>
<feature type="compositionally biased region" description="Low complexity" evidence="1">
    <location>
        <begin position="177"/>
        <end position="186"/>
    </location>
</feature>
<dbReference type="Pfam" id="PF02037">
    <property type="entry name" value="SAP"/>
    <property type="match status" value="1"/>
</dbReference>
<dbReference type="PROSITE" id="PS50800">
    <property type="entry name" value="SAP"/>
    <property type="match status" value="1"/>
</dbReference>
<gene>
    <name evidence="3" type="ORF">L227DRAFT_648949</name>
</gene>
<evidence type="ECO:0000259" key="2">
    <source>
        <dbReference type="PROSITE" id="PS50800"/>
    </source>
</evidence>
<protein>
    <recommendedName>
        <fullName evidence="2">SAP domain-containing protein</fullName>
    </recommendedName>
</protein>
<dbReference type="Gene3D" id="1.10.720.30">
    <property type="entry name" value="SAP domain"/>
    <property type="match status" value="1"/>
</dbReference>
<feature type="region of interest" description="Disordered" evidence="1">
    <location>
        <begin position="160"/>
        <end position="194"/>
    </location>
</feature>
<dbReference type="STRING" id="1328759.A0A5C2SR82"/>
<dbReference type="EMBL" id="ML122251">
    <property type="protein sequence ID" value="RPD66180.1"/>
    <property type="molecule type" value="Genomic_DNA"/>
</dbReference>
<feature type="region of interest" description="Disordered" evidence="1">
    <location>
        <begin position="278"/>
        <end position="297"/>
    </location>
</feature>
<dbReference type="InterPro" id="IPR036361">
    <property type="entry name" value="SAP_dom_sf"/>
</dbReference>
<dbReference type="Proteomes" id="UP000313359">
    <property type="component" value="Unassembled WGS sequence"/>
</dbReference>
<dbReference type="OrthoDB" id="445357at2759"/>
<dbReference type="InterPro" id="IPR003034">
    <property type="entry name" value="SAP_dom"/>
</dbReference>
<evidence type="ECO:0000313" key="4">
    <source>
        <dbReference type="Proteomes" id="UP000313359"/>
    </source>
</evidence>
<accession>A0A5C2SR82</accession>
<reference evidence="3" key="1">
    <citation type="journal article" date="2018" name="Genome Biol. Evol.">
        <title>Genomics and development of Lentinus tigrinus, a white-rot wood-decaying mushroom with dimorphic fruiting bodies.</title>
        <authorList>
            <person name="Wu B."/>
            <person name="Xu Z."/>
            <person name="Knudson A."/>
            <person name="Carlson A."/>
            <person name="Chen N."/>
            <person name="Kovaka S."/>
            <person name="LaButti K."/>
            <person name="Lipzen A."/>
            <person name="Pennachio C."/>
            <person name="Riley R."/>
            <person name="Schakwitz W."/>
            <person name="Umezawa K."/>
            <person name="Ohm R.A."/>
            <person name="Grigoriev I.V."/>
            <person name="Nagy L.G."/>
            <person name="Gibbons J."/>
            <person name="Hibbett D."/>
        </authorList>
    </citation>
    <scope>NUCLEOTIDE SEQUENCE [LARGE SCALE GENOMIC DNA]</scope>
    <source>
        <strain evidence="3">ALCF2SS1-6</strain>
    </source>
</reference>
<evidence type="ECO:0000256" key="1">
    <source>
        <dbReference type="SAM" id="MobiDB-lite"/>
    </source>
</evidence>
<dbReference type="SUPFAM" id="SSF68906">
    <property type="entry name" value="SAP domain"/>
    <property type="match status" value="1"/>
</dbReference>